<reference evidence="1 2" key="1">
    <citation type="submission" date="2011-01" db="EMBL/GenBank/DDBJ databases">
        <authorList>
            <person name="Muzny D."/>
            <person name="Qin X."/>
            <person name="Deng J."/>
            <person name="Jiang H."/>
            <person name="Liu Y."/>
            <person name="Qu J."/>
            <person name="Song X.-Z."/>
            <person name="Zhang L."/>
            <person name="Thornton R."/>
            <person name="Coyle M."/>
            <person name="Francisco L."/>
            <person name="Jackson L."/>
            <person name="Javaid M."/>
            <person name="Korchina V."/>
            <person name="Kovar C."/>
            <person name="Mata R."/>
            <person name="Mathew T."/>
            <person name="Ngo R."/>
            <person name="Nguyen L."/>
            <person name="Nguyen N."/>
            <person name="Okwuonu G."/>
            <person name="Ongeri F."/>
            <person name="Pham C."/>
            <person name="Simmons D."/>
            <person name="Wilczek-Boney K."/>
            <person name="Hale W."/>
            <person name="Jakkamsetti A."/>
            <person name="Pham P."/>
            <person name="Ruth R."/>
            <person name="San Lucas F."/>
            <person name="Warren J."/>
            <person name="Zhang J."/>
            <person name="Zhao Z."/>
            <person name="Zhou C."/>
            <person name="Zhu D."/>
            <person name="Lee S."/>
            <person name="Bess C."/>
            <person name="Blankenburg K."/>
            <person name="Forbes L."/>
            <person name="Fu Q."/>
            <person name="Gubbala S."/>
            <person name="Hirani K."/>
            <person name="Jayaseelan J.C."/>
            <person name="Lara F."/>
            <person name="Munidasa M."/>
            <person name="Palculict T."/>
            <person name="Patil S."/>
            <person name="Pu L.-L."/>
            <person name="Saada N."/>
            <person name="Tang L."/>
            <person name="Weissenberger G."/>
            <person name="Zhu Y."/>
            <person name="Hemphill L."/>
            <person name="Shang Y."/>
            <person name="Youmans B."/>
            <person name="Ayvaz T."/>
            <person name="Ross M."/>
            <person name="Santibanez J."/>
            <person name="Aqrawi P."/>
            <person name="Gross S."/>
            <person name="Joshi V."/>
            <person name="Fowler G."/>
            <person name="Nazareth L."/>
            <person name="Reid J."/>
            <person name="Worley K."/>
            <person name="Petrosino J."/>
            <person name="Highlander S."/>
            <person name="Gibbs R."/>
        </authorList>
    </citation>
    <scope>NUCLEOTIDE SEQUENCE [LARGE SCALE GENOMIC DNA]</scope>
    <source>
        <strain evidence="1 2">ATCC 33394</strain>
    </source>
</reference>
<protein>
    <submittedName>
        <fullName evidence="1">Uncharacterized protein</fullName>
    </submittedName>
</protein>
<gene>
    <name evidence="1" type="ORF">HMPREF9098_0320</name>
</gene>
<dbReference type="EMBL" id="AEWV01000006">
    <property type="protein sequence ID" value="EGC18171.1"/>
    <property type="molecule type" value="Genomic_DNA"/>
</dbReference>
<dbReference type="Proteomes" id="UP000004088">
    <property type="component" value="Unassembled WGS sequence"/>
</dbReference>
<evidence type="ECO:0000313" key="1">
    <source>
        <dbReference type="EMBL" id="EGC18171.1"/>
    </source>
</evidence>
<accession>F0EWU1</accession>
<dbReference type="AlphaFoldDB" id="F0EWU1"/>
<name>F0EWU1_9NEIS</name>
<keyword evidence="2" id="KW-1185">Reference proteome</keyword>
<proteinExistence type="predicted"/>
<evidence type="ECO:0000313" key="2">
    <source>
        <dbReference type="Proteomes" id="UP000004088"/>
    </source>
</evidence>
<organism evidence="1 2">
    <name type="scientific">Kingella denitrificans ATCC 33394</name>
    <dbReference type="NCBI Taxonomy" id="888741"/>
    <lineage>
        <taxon>Bacteria</taxon>
        <taxon>Pseudomonadati</taxon>
        <taxon>Pseudomonadota</taxon>
        <taxon>Betaproteobacteria</taxon>
        <taxon>Neisseriales</taxon>
        <taxon>Neisseriaceae</taxon>
        <taxon>Kingella</taxon>
    </lineage>
</organism>
<comment type="caution">
    <text evidence="1">The sequence shown here is derived from an EMBL/GenBank/DDBJ whole genome shotgun (WGS) entry which is preliminary data.</text>
</comment>
<dbReference type="HOGENOM" id="CLU_3026217_0_0_4"/>
<sequence length="55" mass="5887">MPLMNGRGCTANAALRISFASVGAWVCLTQEAGRFAVIFAQQGAVCWKLNMPDGR</sequence>